<organism evidence="1 2">
    <name type="scientific">Bradyrhizobium sediminis</name>
    <dbReference type="NCBI Taxonomy" id="2840469"/>
    <lineage>
        <taxon>Bacteria</taxon>
        <taxon>Pseudomonadati</taxon>
        <taxon>Pseudomonadota</taxon>
        <taxon>Alphaproteobacteria</taxon>
        <taxon>Hyphomicrobiales</taxon>
        <taxon>Nitrobacteraceae</taxon>
        <taxon>Bradyrhizobium</taxon>
    </lineage>
</organism>
<dbReference type="EMBL" id="CP076136">
    <property type="protein sequence ID" value="QWG24148.1"/>
    <property type="molecule type" value="Genomic_DNA"/>
</dbReference>
<accession>A0A975RYG2</accession>
<evidence type="ECO:0000313" key="1">
    <source>
        <dbReference type="EMBL" id="QWG24148.1"/>
    </source>
</evidence>
<keyword evidence="2" id="KW-1185">Reference proteome</keyword>
<evidence type="ECO:0000313" key="2">
    <source>
        <dbReference type="Proteomes" id="UP000676951"/>
    </source>
</evidence>
<dbReference type="AlphaFoldDB" id="A0A975RYG2"/>
<dbReference type="RefSeq" id="WP_215604895.1">
    <property type="nucleotide sequence ID" value="NZ_CP076136.1"/>
</dbReference>
<name>A0A975RYG2_9BRAD</name>
<sequence>MGFSLEDNWNFFSTAAVCTIYGLAVESLHMARLPTPGGDSGSWGDVLNAFLQIGHDADGKNIGPLVETSKSAIYTLATTDNGTRIVVTAAVTITVPAVGTLGNGFECEIVNDSGGTVTIDGPGSTNYSMPDGDIVSILEVNSKQRVLGGASTVIS</sequence>
<gene>
    <name evidence="1" type="ORF">KMZ93_04255</name>
</gene>
<dbReference type="Proteomes" id="UP000676951">
    <property type="component" value="Chromosome"/>
</dbReference>
<reference evidence="1 2" key="1">
    <citation type="submission" date="2021-06" db="EMBL/GenBank/DDBJ databases">
        <title>Bradyrhizobium sp. S2-11-4 Genome sequencing.</title>
        <authorList>
            <person name="Jin L."/>
        </authorList>
    </citation>
    <scope>NUCLEOTIDE SEQUENCE [LARGE SCALE GENOMIC DNA]</scope>
    <source>
        <strain evidence="1 2">S2-11-4</strain>
    </source>
</reference>
<proteinExistence type="predicted"/>
<protein>
    <submittedName>
        <fullName evidence="1">Uncharacterized protein</fullName>
    </submittedName>
</protein>